<gene>
    <name evidence="1" type="ORF">HOP61_15805</name>
</gene>
<evidence type="ECO:0008006" key="3">
    <source>
        <dbReference type="Google" id="ProtNLM"/>
    </source>
</evidence>
<evidence type="ECO:0000313" key="2">
    <source>
        <dbReference type="Proteomes" id="UP001320178"/>
    </source>
</evidence>
<evidence type="ECO:0000313" key="1">
    <source>
        <dbReference type="EMBL" id="MCE8052757.1"/>
    </source>
</evidence>
<reference evidence="1" key="1">
    <citation type="submission" date="2020-05" db="EMBL/GenBank/DDBJ databases">
        <authorList>
            <person name="Wang L."/>
            <person name="Shao Z."/>
        </authorList>
    </citation>
    <scope>NUCLEOTIDE SEQUENCE</scope>
    <source>
        <strain evidence="1">MCCC 1A05776</strain>
    </source>
</reference>
<proteinExistence type="predicted"/>
<comment type="caution">
    <text evidence="1">The sequence shown here is derived from an EMBL/GenBank/DDBJ whole genome shotgun (WGS) entry which is preliminary data.</text>
</comment>
<name>A0AAW4YXF9_9GAMM</name>
<protein>
    <recommendedName>
        <fullName evidence="3">DUF4304 domain-containing protein</fullName>
    </recommendedName>
</protein>
<reference evidence="1" key="2">
    <citation type="journal article" date="2021" name="Front. Microbiol.">
        <title>Aerobic Denitrification and Heterotrophic Sulfur Oxidation in the Genus Halomonas Revealed by Six Novel Species Characterizations and Genome-Based Analysis.</title>
        <authorList>
            <person name="Wang L."/>
            <person name="Shao Z."/>
        </authorList>
    </citation>
    <scope>NUCLEOTIDE SEQUENCE</scope>
    <source>
        <strain evidence="1">MCCC 1A05776</strain>
    </source>
</reference>
<dbReference type="AlphaFoldDB" id="A0AAW4YXF9"/>
<organism evidence="1 2">
    <name type="scientific">Billgrantia desiderata</name>
    <dbReference type="NCBI Taxonomy" id="52021"/>
    <lineage>
        <taxon>Bacteria</taxon>
        <taxon>Pseudomonadati</taxon>
        <taxon>Pseudomonadota</taxon>
        <taxon>Gammaproteobacteria</taxon>
        <taxon>Oceanospirillales</taxon>
        <taxon>Halomonadaceae</taxon>
        <taxon>Billgrantia</taxon>
    </lineage>
</organism>
<sequence>MSNLEINEVQSSSVRHVARQFKWTVDTLYSQSWSAEGPASLIVNGALSIELYLKSFNAQMVFKGEYEIEPGVVGYEDVVTEVLSKGHQPSELYRNLPKYTKDWLVHQFEKEHPGYDLGHWFSQFDGVFINWRYLYEGNVSRVPVTDLLDLIAFLERRSQEIEENNGAIPKR</sequence>
<dbReference type="EMBL" id="JABFTS010000007">
    <property type="protein sequence ID" value="MCE8052757.1"/>
    <property type="molecule type" value="Genomic_DNA"/>
</dbReference>
<accession>A0AAW4YXF9</accession>
<dbReference type="Proteomes" id="UP001320178">
    <property type="component" value="Unassembled WGS sequence"/>
</dbReference>